<evidence type="ECO:0000256" key="3">
    <source>
        <dbReference type="ARBA" id="ARBA00022525"/>
    </source>
</evidence>
<keyword evidence="4" id="KW-0646">Protease inhibitor</keyword>
<proteinExistence type="evidence at protein level"/>
<dbReference type="Proteomes" id="UP000000437">
    <property type="component" value="Chromosome 11"/>
</dbReference>
<name>A0A8M6Z906_DANRE</name>
<dbReference type="PROSITE" id="PS51468">
    <property type="entry name" value="VIT"/>
    <property type="match status" value="1"/>
</dbReference>
<comment type="similarity">
    <text evidence="2">Belongs to the ITIH family.</text>
</comment>
<evidence type="ECO:0007829" key="11">
    <source>
        <dbReference type="PeptideAtlas" id="A0A8M6Z906"/>
    </source>
</evidence>
<dbReference type="ZFIN" id="ZDB-GENE-050626-133">
    <property type="gene designation" value="itih3b.2"/>
</dbReference>
<dbReference type="GO" id="GO:0004867">
    <property type="term" value="F:serine-type endopeptidase inhibitor activity"/>
    <property type="evidence" value="ECO:0007669"/>
    <property type="project" value="UniProtKB-KW"/>
</dbReference>
<organism evidence="8 9">
    <name type="scientific">Danio rerio</name>
    <name type="common">Zebrafish</name>
    <name type="synonym">Brachydanio rerio</name>
    <dbReference type="NCBI Taxonomy" id="7955"/>
    <lineage>
        <taxon>Eukaryota</taxon>
        <taxon>Metazoa</taxon>
        <taxon>Chordata</taxon>
        <taxon>Craniata</taxon>
        <taxon>Vertebrata</taxon>
        <taxon>Euteleostomi</taxon>
        <taxon>Actinopterygii</taxon>
        <taxon>Neopterygii</taxon>
        <taxon>Teleostei</taxon>
        <taxon>Ostariophysi</taxon>
        <taxon>Cypriniformes</taxon>
        <taxon>Danionidae</taxon>
        <taxon>Danioninae</taxon>
        <taxon>Danio</taxon>
    </lineage>
</organism>
<evidence type="ECO:0000313" key="9">
    <source>
        <dbReference type="RefSeq" id="XP_017213661.2"/>
    </source>
</evidence>
<dbReference type="SMART" id="SM00327">
    <property type="entry name" value="VWA"/>
    <property type="match status" value="1"/>
</dbReference>
<dbReference type="InterPro" id="IPR050934">
    <property type="entry name" value="ITIH"/>
</dbReference>
<dbReference type="SMART" id="SM00609">
    <property type="entry name" value="VIT"/>
    <property type="match status" value="1"/>
</dbReference>
<evidence type="ECO:0000256" key="7">
    <source>
        <dbReference type="ARBA" id="ARBA00023180"/>
    </source>
</evidence>
<protein>
    <submittedName>
        <fullName evidence="9">Uncharacterized protein isoform X1</fullName>
    </submittedName>
</protein>
<dbReference type="InterPro" id="IPR036465">
    <property type="entry name" value="vWFA_dom_sf"/>
</dbReference>
<dbReference type="Pfam" id="PF08487">
    <property type="entry name" value="VIT"/>
    <property type="match status" value="1"/>
</dbReference>
<comment type="subcellular location">
    <subcellularLocation>
        <location evidence="1">Secreted</location>
    </subcellularLocation>
</comment>
<keyword evidence="7" id="KW-0325">Glycoprotein</keyword>
<reference evidence="9" key="1">
    <citation type="submission" date="2025-08" db="UniProtKB">
        <authorList>
            <consortium name="RefSeq"/>
        </authorList>
    </citation>
    <scope>IDENTIFICATION</scope>
    <source>
        <strain evidence="9">Tuebingen</strain>
        <tissue evidence="9">Fibroblasts and whole tissue</tissue>
    </source>
</reference>
<evidence type="ECO:0000313" key="10">
    <source>
        <dbReference type="ZFIN" id="ZDB-GENE-050626-133"/>
    </source>
</evidence>
<evidence type="ECO:0000313" key="8">
    <source>
        <dbReference type="Proteomes" id="UP000000437"/>
    </source>
</evidence>
<gene>
    <name evidence="9 10" type="primary">itih3b.2</name>
    <name evidence="9" type="synonym">si:ch211-210k13.1</name>
    <name evidence="9" type="synonym">wu:fj67a04</name>
    <name evidence="9" type="synonym">zgc:112265</name>
</gene>
<dbReference type="GlyGen" id="A0A8M6Z906">
    <property type="glycosylation" value="1 site"/>
</dbReference>
<evidence type="ECO:0000256" key="4">
    <source>
        <dbReference type="ARBA" id="ARBA00022690"/>
    </source>
</evidence>
<dbReference type="PANTHER" id="PTHR10338">
    <property type="entry name" value="INTER-ALPHA-TRYPSIN INHIBITOR HEAVY CHAIN FAMILY MEMBER"/>
    <property type="match status" value="1"/>
</dbReference>
<keyword evidence="3" id="KW-0964">Secreted</keyword>
<keyword evidence="5" id="KW-0732">Signal</keyword>
<evidence type="ECO:0000256" key="6">
    <source>
        <dbReference type="ARBA" id="ARBA00022900"/>
    </source>
</evidence>
<accession>A0A8M6Z906</accession>
<dbReference type="Pfam" id="PF00092">
    <property type="entry name" value="VWA"/>
    <property type="match status" value="1"/>
</dbReference>
<keyword evidence="6" id="KW-0722">Serine protease inhibitor</keyword>
<keyword evidence="11" id="KW-1267">Proteomics identification</keyword>
<dbReference type="CTD" id="100003906"/>
<dbReference type="GeneID" id="100003906"/>
<dbReference type="Gene3D" id="3.40.50.410">
    <property type="entry name" value="von Willebrand factor, type A domain"/>
    <property type="match status" value="1"/>
</dbReference>
<dbReference type="InterPro" id="IPR002035">
    <property type="entry name" value="VWF_A"/>
</dbReference>
<dbReference type="GO" id="GO:0005576">
    <property type="term" value="C:extracellular region"/>
    <property type="evidence" value="ECO:0007669"/>
    <property type="project" value="UniProtKB-SubCell"/>
</dbReference>
<dbReference type="AGR" id="ZFIN:ZDB-GENE-050626-133"/>
<dbReference type="PANTHER" id="PTHR10338:SF119">
    <property type="entry name" value="INTER-ALPHA-TRYPSIN INHIBITOR HEAVY CHAIN H4"/>
    <property type="match status" value="1"/>
</dbReference>
<evidence type="ECO:0000256" key="5">
    <source>
        <dbReference type="ARBA" id="ARBA00022729"/>
    </source>
</evidence>
<dbReference type="InterPro" id="IPR013694">
    <property type="entry name" value="VIT"/>
</dbReference>
<evidence type="ECO:0000256" key="2">
    <source>
        <dbReference type="ARBA" id="ARBA00010158"/>
    </source>
</evidence>
<dbReference type="SUPFAM" id="SSF53300">
    <property type="entry name" value="vWA-like"/>
    <property type="match status" value="1"/>
</dbReference>
<dbReference type="PROSITE" id="PS50234">
    <property type="entry name" value="VWFA"/>
    <property type="match status" value="1"/>
</dbReference>
<dbReference type="RefSeq" id="XP_017213661.2">
    <property type="nucleotide sequence ID" value="XM_017358172.4"/>
</dbReference>
<dbReference type="OrthoDB" id="299997at2759"/>
<dbReference type="AlphaFoldDB" id="A0A8M6Z906"/>
<keyword evidence="8" id="KW-1185">Reference proteome</keyword>
<sequence>MVMMDRVAFRLILFGAFLISATSAPVEKKQNVDIYSFYINSTVSSRYATTIITSRVANKLSEPQEIQFEVKIPKNAFISKFRMIIEGKTYDGVVKKKEEAQQQYNKAVSRGESAGLIKSVGRTLEDFKTSVTVAANSKVTFELTYEELLKRRLGKYELLINAQPMQPVADFKIDVHIQENPGISFLEVKGDLNTGDLASAVKTTRADKDAWVTFYPTRDQQTKCTNCAENGLNGDLIITYDVNRGNPKGEVQISNGYFVHYFAPSDVPRIPKNVVFIIDRSGSMHGRKIRQTRSALLTILNDLDEDDHFGLITFDAEIDFWKRELLQATKANRENAESFVKRIQDRGATNINDAVLAGVDMINRNPRKGTASILILLTDGDPTAGETNIEKIMANVKEAIGSKFPLYCLGFGYDVNFDFLTKMSLENNAVARRIYEDSDADIQLQGFYDEVAVPLLTDIQLSYAGGKHLTKSSFGLYFNGSEIVVSGQITDNSVETFTTEVIAVSKGNNVMYQDTVMMKDASDVKPENEDFMQRLWAYLTVKQLLERQVLLKGKEQEDEKEEALQLSLKYQFVTPLTSMVVTKPQEGEVDVADKPKEGGESPRYPASQPRLVPYGRSGTPGFSHHHYITTSRQPGLHALPGLPGPPGPPDASINYARHPGGSHRAFLQEASVVPKDTFSFLGFDQHDVVAHSDLLLSSAVILPTHMPRRTLPKATSVAGLVPVSRFLLPAVGQSKPLCFDVPVPNKLKLLEDSASEFSMNGESTHRHNGFRRIALHYKSNHDLVIDKRSIKYNDGQNNVEFLWDQELTQHNAEGVSLILQSNELDITMGNIRIVVLLHKINGQVFLWPAVRQQPKDVVLAGILGKSDASYDEIQGSQPPSLKINNQEVKADLEDVKDYRLLSAPVIRCWLVSFQAVMKGDVSDFTVTKM</sequence>
<evidence type="ECO:0000256" key="1">
    <source>
        <dbReference type="ARBA" id="ARBA00004613"/>
    </source>
</evidence>
<dbReference type="FunFam" id="3.40.50.410:FF:000013">
    <property type="entry name" value="inter-alpha-trypsin inhibitor heavy chain H2"/>
    <property type="match status" value="1"/>
</dbReference>